<dbReference type="PANTHER" id="PTHR46889">
    <property type="entry name" value="TRANSPOSASE INSF FOR INSERTION SEQUENCE IS3B-RELATED"/>
    <property type="match status" value="1"/>
</dbReference>
<proteinExistence type="predicted"/>
<dbReference type="InterPro" id="IPR001584">
    <property type="entry name" value="Integrase_cat-core"/>
</dbReference>
<dbReference type="InterPro" id="IPR012337">
    <property type="entry name" value="RNaseH-like_sf"/>
</dbReference>
<evidence type="ECO:0000313" key="3">
    <source>
        <dbReference type="Proteomes" id="UP000029549"/>
    </source>
</evidence>
<accession>A0A0E3BQ64</accession>
<evidence type="ECO:0000259" key="1">
    <source>
        <dbReference type="Pfam" id="PF13683"/>
    </source>
</evidence>
<dbReference type="InterPro" id="IPR036397">
    <property type="entry name" value="RNaseH_sf"/>
</dbReference>
<protein>
    <submittedName>
        <fullName evidence="2">Transposase</fullName>
    </submittedName>
</protein>
<dbReference type="GO" id="GO:0003676">
    <property type="term" value="F:nucleic acid binding"/>
    <property type="evidence" value="ECO:0007669"/>
    <property type="project" value="InterPro"/>
</dbReference>
<sequence length="77" mass="9318">MSRKGNCWDNSPIESFWGRLKTACVHGQRFATREQARQAIMNWMAFYNWRRLHSSLGYLSPMQYEQRWYEAQRKKAA</sequence>
<gene>
    <name evidence="2" type="ORF">P608_21235</name>
</gene>
<keyword evidence="3" id="KW-1185">Reference proteome</keyword>
<dbReference type="InterPro" id="IPR050900">
    <property type="entry name" value="Transposase_IS3/IS150/IS904"/>
</dbReference>
<dbReference type="Proteomes" id="UP000029549">
    <property type="component" value="Unassembled WGS sequence"/>
</dbReference>
<name>A0A0E3BQ64_9BURK</name>
<organism evidence="2 3">
    <name type="scientific">Comamonas thiooxydans</name>
    <dbReference type="NCBI Taxonomy" id="363952"/>
    <lineage>
        <taxon>Bacteria</taxon>
        <taxon>Pseudomonadati</taxon>
        <taxon>Pseudomonadota</taxon>
        <taxon>Betaproteobacteria</taxon>
        <taxon>Burkholderiales</taxon>
        <taxon>Comamonadaceae</taxon>
        <taxon>Comamonas</taxon>
    </lineage>
</organism>
<feature type="domain" description="Integrase catalytic" evidence="1">
    <location>
        <begin position="1"/>
        <end position="61"/>
    </location>
</feature>
<comment type="caution">
    <text evidence="2">The sequence shown here is derived from an EMBL/GenBank/DDBJ whole genome shotgun (WGS) entry which is preliminary data.</text>
</comment>
<dbReference type="AlphaFoldDB" id="A0A0E3BQ64"/>
<dbReference type="Gene3D" id="3.30.420.10">
    <property type="entry name" value="Ribonuclease H-like superfamily/Ribonuclease H"/>
    <property type="match status" value="1"/>
</dbReference>
<dbReference type="SUPFAM" id="SSF53098">
    <property type="entry name" value="Ribonuclease H-like"/>
    <property type="match status" value="1"/>
</dbReference>
<dbReference type="PANTHER" id="PTHR46889:SF4">
    <property type="entry name" value="TRANSPOSASE INSO FOR INSERTION SEQUENCE ELEMENT IS911B-RELATED"/>
    <property type="match status" value="1"/>
</dbReference>
<dbReference type="GO" id="GO:0015074">
    <property type="term" value="P:DNA integration"/>
    <property type="evidence" value="ECO:0007669"/>
    <property type="project" value="InterPro"/>
</dbReference>
<dbReference type="Pfam" id="PF13683">
    <property type="entry name" value="rve_3"/>
    <property type="match status" value="1"/>
</dbReference>
<reference evidence="2 3" key="1">
    <citation type="submission" date="2013-09" db="EMBL/GenBank/DDBJ databases">
        <title>High correlation between genotypes and phenotypes of environmental bacteria Comamonas testosteroni strains.</title>
        <authorList>
            <person name="Liu L."/>
            <person name="Zhu W."/>
            <person name="Xia X."/>
            <person name="Xu B."/>
            <person name="Luo M."/>
            <person name="Wang G."/>
        </authorList>
    </citation>
    <scope>NUCLEOTIDE SEQUENCE [LARGE SCALE GENOMIC DNA]</scope>
    <source>
        <strain evidence="2 3">DF2</strain>
    </source>
</reference>
<dbReference type="EMBL" id="AWTP01000135">
    <property type="protein sequence ID" value="KGH07205.1"/>
    <property type="molecule type" value="Genomic_DNA"/>
</dbReference>
<evidence type="ECO:0000313" key="2">
    <source>
        <dbReference type="EMBL" id="KGH07205.1"/>
    </source>
</evidence>